<feature type="domain" description="ABC1 atypical kinase-like" evidence="6">
    <location>
        <begin position="291"/>
        <end position="535"/>
    </location>
</feature>
<dbReference type="InterPro" id="IPR011009">
    <property type="entry name" value="Kinase-like_dom_sf"/>
</dbReference>
<keyword evidence="4" id="KW-0547">Nucleotide-binding</keyword>
<dbReference type="Proteomes" id="UP000887569">
    <property type="component" value="Unplaced"/>
</dbReference>
<evidence type="ECO:0000259" key="6">
    <source>
        <dbReference type="Pfam" id="PF03109"/>
    </source>
</evidence>
<dbReference type="PANTHER" id="PTHR43851">
    <property type="match status" value="1"/>
</dbReference>
<dbReference type="CDD" id="cd13970">
    <property type="entry name" value="ABC1_ADCK3"/>
    <property type="match status" value="1"/>
</dbReference>
<protein>
    <submittedName>
        <fullName evidence="8">ABC1 atypical kinase-like domain-containing protein</fullName>
    </submittedName>
</protein>
<dbReference type="PANTHER" id="PTHR43851:SF3">
    <property type="entry name" value="COENZYME Q8"/>
    <property type="match status" value="1"/>
</dbReference>
<dbReference type="InterPro" id="IPR004147">
    <property type="entry name" value="ABC1_dom"/>
</dbReference>
<dbReference type="SUPFAM" id="SSF56112">
    <property type="entry name" value="Protein kinase-like (PK-like)"/>
    <property type="match status" value="1"/>
</dbReference>
<dbReference type="GO" id="GO:0006744">
    <property type="term" value="P:ubiquinone biosynthetic process"/>
    <property type="evidence" value="ECO:0007669"/>
    <property type="project" value="TreeGrafter"/>
</dbReference>
<comment type="pathway">
    <text evidence="1">Cofactor biosynthesis; ubiquinone biosynthesis.</text>
</comment>
<evidence type="ECO:0000256" key="5">
    <source>
        <dbReference type="ARBA" id="ARBA00022840"/>
    </source>
</evidence>
<dbReference type="GO" id="GO:0016740">
    <property type="term" value="F:transferase activity"/>
    <property type="evidence" value="ECO:0007669"/>
    <property type="project" value="UniProtKB-KW"/>
</dbReference>
<reference evidence="8" key="1">
    <citation type="submission" date="2022-11" db="UniProtKB">
        <authorList>
            <consortium name="WormBaseParasite"/>
        </authorList>
    </citation>
    <scope>IDENTIFICATION</scope>
</reference>
<dbReference type="Pfam" id="PF03109">
    <property type="entry name" value="ABC1"/>
    <property type="match status" value="1"/>
</dbReference>
<dbReference type="AlphaFoldDB" id="A0A915BI14"/>
<comment type="similarity">
    <text evidence="2">Belongs to the protein kinase superfamily. ADCK protein kinase family.</text>
</comment>
<keyword evidence="3" id="KW-0808">Transferase</keyword>
<evidence type="ECO:0000256" key="1">
    <source>
        <dbReference type="ARBA" id="ARBA00004749"/>
    </source>
</evidence>
<keyword evidence="7" id="KW-1185">Reference proteome</keyword>
<evidence type="ECO:0000256" key="3">
    <source>
        <dbReference type="ARBA" id="ARBA00022679"/>
    </source>
</evidence>
<evidence type="ECO:0000313" key="7">
    <source>
        <dbReference type="Proteomes" id="UP000887569"/>
    </source>
</evidence>
<organism evidence="7 8">
    <name type="scientific">Parascaris univalens</name>
    <name type="common">Nematode worm</name>
    <dbReference type="NCBI Taxonomy" id="6257"/>
    <lineage>
        <taxon>Eukaryota</taxon>
        <taxon>Metazoa</taxon>
        <taxon>Ecdysozoa</taxon>
        <taxon>Nematoda</taxon>
        <taxon>Chromadorea</taxon>
        <taxon>Rhabditida</taxon>
        <taxon>Spirurina</taxon>
        <taxon>Ascaridomorpha</taxon>
        <taxon>Ascaridoidea</taxon>
        <taxon>Ascarididae</taxon>
        <taxon>Parascaris</taxon>
    </lineage>
</organism>
<proteinExistence type="inferred from homology"/>
<accession>A0A915BI14</accession>
<name>A0A915BI14_PARUN</name>
<dbReference type="WBParaSite" id="PgR041_g067_t01">
    <property type="protein sequence ID" value="PgR041_g067_t01"/>
    <property type="gene ID" value="PgR041_g067"/>
</dbReference>
<evidence type="ECO:0000313" key="8">
    <source>
        <dbReference type="WBParaSite" id="PgR041_g067_t01"/>
    </source>
</evidence>
<sequence>MSSGRWRGEISGALKGLQLLVRSQIGYELRQTEKRLKERCLQRIVMGGTIVDPTKPDPETDYPTDMYGSWLPPTVRDIAERVQVVAIGMGAIAGLLAKGQFPGFAGRIVPLESENETPSATDAESNRSVQLTKDELHNASQEGIVRISSINGKINNGTESTRRKIFYRPQLPTGYKVTIPEISTTIGNRERKVPSSRVARLARFGQLGLGLAAGAAAEITRRAFMFNKVDESGTADRIIGSGNPFMTPSNAEKIVSTLCRVRGAALKLGQMLSIQDSETVSPALLEIFERVRHSADFMPLRQVHRQLERDLGEKWRDKFIEFDEKPFAAASIGQVHSARLVDGRRVAIKIQYPGVAEGIDSDIDNLVTVLNIGGLFPKGLYLENFVLVARRELKLECDYRREARAIMKFAQLLENDNDFYVPKVVEDLTTTRILTVEFVEGIPVDKCVNEPQEVRDYIAAKFIELCLNEVFVWRFMQTDPNWSNFLFGRHPLNGEPRVILLDFGASRSYPKKFVDQYMHIIRAAYDHDREKLLEYSREIGFLTGYESKIMEDAHCDSILILGETLASSGPYDFSKQDVTKRIHKLLPVMLEHRLKSPPEEVYSLHRKLSGSYLLATKLKAVVSCGQLFERIYDSYKFGEEGFEDINIDEEQSGIA</sequence>
<keyword evidence="5" id="KW-0067">ATP-binding</keyword>
<evidence type="ECO:0000256" key="4">
    <source>
        <dbReference type="ARBA" id="ARBA00022741"/>
    </source>
</evidence>
<dbReference type="InterPro" id="IPR051409">
    <property type="entry name" value="Atypical_kinase_ADCK"/>
</dbReference>
<evidence type="ECO:0000256" key="2">
    <source>
        <dbReference type="ARBA" id="ARBA00009670"/>
    </source>
</evidence>
<dbReference type="GO" id="GO:0005524">
    <property type="term" value="F:ATP binding"/>
    <property type="evidence" value="ECO:0007669"/>
    <property type="project" value="UniProtKB-KW"/>
</dbReference>
<dbReference type="InterPro" id="IPR034646">
    <property type="entry name" value="ADCK3_dom"/>
</dbReference>